<dbReference type="PANTHER" id="PTHR23138">
    <property type="entry name" value="RAN BINDING PROTEIN"/>
    <property type="match status" value="1"/>
</dbReference>
<dbReference type="GO" id="GO:0005096">
    <property type="term" value="F:GTPase activator activity"/>
    <property type="evidence" value="ECO:0007669"/>
    <property type="project" value="TreeGrafter"/>
</dbReference>
<dbReference type="CDD" id="cd13179">
    <property type="entry name" value="RanBD_RanBP1"/>
    <property type="match status" value="1"/>
</dbReference>
<dbReference type="SMART" id="SM00160">
    <property type="entry name" value="RanBD"/>
    <property type="match status" value="1"/>
</dbReference>
<proteinExistence type="predicted"/>
<dbReference type="FunFam" id="2.30.29.30:FF:000312">
    <property type="entry name" value="Ran binding protein 1"/>
    <property type="match status" value="1"/>
</dbReference>
<dbReference type="GO" id="GO:0005643">
    <property type="term" value="C:nuclear pore"/>
    <property type="evidence" value="ECO:0007669"/>
    <property type="project" value="TreeGrafter"/>
</dbReference>
<dbReference type="PROSITE" id="PS50196">
    <property type="entry name" value="RANBD1"/>
    <property type="match status" value="1"/>
</dbReference>
<name>A0A5C2SUH0_9APHY</name>
<dbReference type="GO" id="GO:0006913">
    <property type="term" value="P:nucleocytoplasmic transport"/>
    <property type="evidence" value="ECO:0007669"/>
    <property type="project" value="InterPro"/>
</dbReference>
<dbReference type="STRING" id="1328759.A0A5C2SUH0"/>
<protein>
    <recommendedName>
        <fullName evidence="2">RanBD1 domain-containing protein</fullName>
    </recommendedName>
</protein>
<dbReference type="Pfam" id="PF00638">
    <property type="entry name" value="Ran_BP1"/>
    <property type="match status" value="1"/>
</dbReference>
<dbReference type="AlphaFoldDB" id="A0A5C2SUH0"/>
<feature type="region of interest" description="Disordered" evidence="1">
    <location>
        <begin position="148"/>
        <end position="210"/>
    </location>
</feature>
<reference evidence="3" key="1">
    <citation type="journal article" date="2018" name="Genome Biol. Evol.">
        <title>Genomics and development of Lentinus tigrinus, a white-rot wood-decaying mushroom with dimorphic fruiting bodies.</title>
        <authorList>
            <person name="Wu B."/>
            <person name="Xu Z."/>
            <person name="Knudson A."/>
            <person name="Carlson A."/>
            <person name="Chen N."/>
            <person name="Kovaka S."/>
            <person name="LaButti K."/>
            <person name="Lipzen A."/>
            <person name="Pennachio C."/>
            <person name="Riley R."/>
            <person name="Schakwitz W."/>
            <person name="Umezawa K."/>
            <person name="Ohm R.A."/>
            <person name="Grigoriev I.V."/>
            <person name="Nagy L.G."/>
            <person name="Gibbons J."/>
            <person name="Hibbett D."/>
        </authorList>
    </citation>
    <scope>NUCLEOTIDE SEQUENCE [LARGE SCALE GENOMIC DNA]</scope>
    <source>
        <strain evidence="3">ALCF2SS1-6</strain>
    </source>
</reference>
<dbReference type="SUPFAM" id="SSF50729">
    <property type="entry name" value="PH domain-like"/>
    <property type="match status" value="1"/>
</dbReference>
<dbReference type="OrthoDB" id="2357150at2759"/>
<evidence type="ECO:0000313" key="3">
    <source>
        <dbReference type="EMBL" id="RPD67114.1"/>
    </source>
</evidence>
<dbReference type="InterPro" id="IPR000156">
    <property type="entry name" value="Ran_bind_dom"/>
</dbReference>
<feature type="compositionally biased region" description="Basic and acidic residues" evidence="1">
    <location>
        <begin position="162"/>
        <end position="210"/>
    </location>
</feature>
<dbReference type="Proteomes" id="UP000313359">
    <property type="component" value="Unassembled WGS sequence"/>
</dbReference>
<dbReference type="PANTHER" id="PTHR23138:SF87">
    <property type="entry name" value="E3 SUMO-PROTEIN LIGASE RANBP2"/>
    <property type="match status" value="1"/>
</dbReference>
<sequence>MSEPVVDALAPRDEEHDPQFEPVIKLTEQVETKTNEEDEQVVFKMRAKLFRFATESSEWKERGTGDVRLLQHKETKKIRLVMRRDKTLKVCANHAITSDMRLQPNIGSDRSWVWKVAADYSENPPTSETLAIRFANAENAQQFKDEFEKAQKSNADLTGAAPEEKKEEAPAAEEKKEEPAAEETKEEPKAEEKAEEPKAEEKAEEEKKEE</sequence>
<dbReference type="EMBL" id="ML122250">
    <property type="protein sequence ID" value="RPD67114.1"/>
    <property type="molecule type" value="Genomic_DNA"/>
</dbReference>
<gene>
    <name evidence="3" type="ORF">L227DRAFT_559135</name>
</gene>
<evidence type="ECO:0000259" key="2">
    <source>
        <dbReference type="PROSITE" id="PS50196"/>
    </source>
</evidence>
<dbReference type="GO" id="GO:0005737">
    <property type="term" value="C:cytoplasm"/>
    <property type="evidence" value="ECO:0007669"/>
    <property type="project" value="TreeGrafter"/>
</dbReference>
<evidence type="ECO:0000313" key="4">
    <source>
        <dbReference type="Proteomes" id="UP000313359"/>
    </source>
</evidence>
<keyword evidence="4" id="KW-1185">Reference proteome</keyword>
<feature type="domain" description="RanBD1" evidence="2">
    <location>
        <begin position="19"/>
        <end position="156"/>
    </location>
</feature>
<dbReference type="InterPro" id="IPR045255">
    <property type="entry name" value="RanBP1-like"/>
</dbReference>
<dbReference type="InterPro" id="IPR045256">
    <property type="entry name" value="RanBP1_RanBD"/>
</dbReference>
<dbReference type="InterPro" id="IPR011993">
    <property type="entry name" value="PH-like_dom_sf"/>
</dbReference>
<dbReference type="Gene3D" id="2.30.29.30">
    <property type="entry name" value="Pleckstrin-homology domain (PH domain)/Phosphotyrosine-binding domain (PTB)"/>
    <property type="match status" value="1"/>
</dbReference>
<evidence type="ECO:0000256" key="1">
    <source>
        <dbReference type="SAM" id="MobiDB-lite"/>
    </source>
</evidence>
<accession>A0A5C2SUH0</accession>
<organism evidence="3 4">
    <name type="scientific">Lentinus tigrinus ALCF2SS1-6</name>
    <dbReference type="NCBI Taxonomy" id="1328759"/>
    <lineage>
        <taxon>Eukaryota</taxon>
        <taxon>Fungi</taxon>
        <taxon>Dikarya</taxon>
        <taxon>Basidiomycota</taxon>
        <taxon>Agaricomycotina</taxon>
        <taxon>Agaricomycetes</taxon>
        <taxon>Polyporales</taxon>
        <taxon>Polyporaceae</taxon>
        <taxon>Lentinus</taxon>
    </lineage>
</organism>